<evidence type="ECO:0000256" key="2">
    <source>
        <dbReference type="ARBA" id="ARBA00022448"/>
    </source>
</evidence>
<evidence type="ECO:0000256" key="9">
    <source>
        <dbReference type="RuleBase" id="RU003357"/>
    </source>
</evidence>
<reference evidence="13 14" key="1">
    <citation type="journal article" date="2018" name="Int. J. Syst. Evol. Microbiol.">
        <title>Adhaeribacter swui sp. nov., isolated from wet mud.</title>
        <authorList>
            <person name="Kim D.U."/>
            <person name="Kim K.W."/>
            <person name="Kang M.S."/>
            <person name="Kim J.Y."/>
            <person name="Jang J.H."/>
            <person name="Kim M.K."/>
        </authorList>
    </citation>
    <scope>NUCLEOTIDE SEQUENCE [LARGE SCALE GENOMIC DNA]</scope>
    <source>
        <strain evidence="13 14">KCTC 52873</strain>
    </source>
</reference>
<dbReference type="Pfam" id="PF13715">
    <property type="entry name" value="CarbopepD_reg_2"/>
    <property type="match status" value="1"/>
</dbReference>
<comment type="similarity">
    <text evidence="8 9">Belongs to the TonB-dependent receptor family.</text>
</comment>
<protein>
    <submittedName>
        <fullName evidence="13">TonB-dependent receptor</fullName>
    </submittedName>
</protein>
<dbReference type="InterPro" id="IPR039426">
    <property type="entry name" value="TonB-dep_rcpt-like"/>
</dbReference>
<keyword evidence="4 8" id="KW-0812">Transmembrane</keyword>
<name>A0A7G7G5U4_9BACT</name>
<feature type="domain" description="TonB-dependent receptor-like beta-barrel" evidence="11">
    <location>
        <begin position="390"/>
        <end position="871"/>
    </location>
</feature>
<keyword evidence="3 8" id="KW-1134">Transmembrane beta strand</keyword>
<evidence type="ECO:0000256" key="6">
    <source>
        <dbReference type="ARBA" id="ARBA00023136"/>
    </source>
</evidence>
<dbReference type="EMBL" id="CP055156">
    <property type="protein sequence ID" value="QNF32528.1"/>
    <property type="molecule type" value="Genomic_DNA"/>
</dbReference>
<dbReference type="InterPro" id="IPR036942">
    <property type="entry name" value="Beta-barrel_TonB_sf"/>
</dbReference>
<dbReference type="RefSeq" id="WP_185273306.1">
    <property type="nucleotide sequence ID" value="NZ_CP055156.1"/>
</dbReference>
<dbReference type="PROSITE" id="PS52016">
    <property type="entry name" value="TONB_DEPENDENT_REC_3"/>
    <property type="match status" value="1"/>
</dbReference>
<dbReference type="Pfam" id="PF00593">
    <property type="entry name" value="TonB_dep_Rec_b-barrel"/>
    <property type="match status" value="1"/>
</dbReference>
<dbReference type="InterPro" id="IPR012910">
    <property type="entry name" value="Plug_dom"/>
</dbReference>
<evidence type="ECO:0000256" key="8">
    <source>
        <dbReference type="PROSITE-ProRule" id="PRU01360"/>
    </source>
</evidence>
<dbReference type="CDD" id="cd01347">
    <property type="entry name" value="ligand_gated_channel"/>
    <property type="match status" value="1"/>
</dbReference>
<dbReference type="Gene3D" id="2.40.170.20">
    <property type="entry name" value="TonB-dependent receptor, beta-barrel domain"/>
    <property type="match status" value="1"/>
</dbReference>
<dbReference type="Gene3D" id="2.60.40.1120">
    <property type="entry name" value="Carboxypeptidase-like, regulatory domain"/>
    <property type="match status" value="1"/>
</dbReference>
<evidence type="ECO:0000313" key="13">
    <source>
        <dbReference type="EMBL" id="QNF32528.1"/>
    </source>
</evidence>
<proteinExistence type="inferred from homology"/>
<evidence type="ECO:0000313" key="14">
    <source>
        <dbReference type="Proteomes" id="UP000515237"/>
    </source>
</evidence>
<feature type="signal peptide" evidence="10">
    <location>
        <begin position="1"/>
        <end position="22"/>
    </location>
</feature>
<accession>A0A7G7G5U4</accession>
<dbReference type="SUPFAM" id="SSF49464">
    <property type="entry name" value="Carboxypeptidase regulatory domain-like"/>
    <property type="match status" value="1"/>
</dbReference>
<evidence type="ECO:0000259" key="11">
    <source>
        <dbReference type="Pfam" id="PF00593"/>
    </source>
</evidence>
<keyword evidence="13" id="KW-0675">Receptor</keyword>
<keyword evidence="2 8" id="KW-0813">Transport</keyword>
<keyword evidence="6 8" id="KW-0472">Membrane</keyword>
<dbReference type="GO" id="GO:0009279">
    <property type="term" value="C:cell outer membrane"/>
    <property type="evidence" value="ECO:0007669"/>
    <property type="project" value="UniProtKB-SubCell"/>
</dbReference>
<dbReference type="AlphaFoldDB" id="A0A7G7G5U4"/>
<keyword evidence="14" id="KW-1185">Reference proteome</keyword>
<keyword evidence="7 8" id="KW-0998">Cell outer membrane</keyword>
<evidence type="ECO:0000256" key="10">
    <source>
        <dbReference type="SAM" id="SignalP"/>
    </source>
</evidence>
<dbReference type="InterPro" id="IPR008969">
    <property type="entry name" value="CarboxyPept-like_regulatory"/>
</dbReference>
<evidence type="ECO:0000256" key="7">
    <source>
        <dbReference type="ARBA" id="ARBA00023237"/>
    </source>
</evidence>
<evidence type="ECO:0000256" key="5">
    <source>
        <dbReference type="ARBA" id="ARBA00023077"/>
    </source>
</evidence>
<gene>
    <name evidence="13" type="ORF">HUW51_07235</name>
</gene>
<keyword evidence="10" id="KW-0732">Signal</keyword>
<dbReference type="Proteomes" id="UP000515237">
    <property type="component" value="Chromosome"/>
</dbReference>
<dbReference type="PANTHER" id="PTHR47234">
    <property type="match status" value="1"/>
</dbReference>
<sequence length="925" mass="100699">MRKHYYFLLLGLLFFFSGAAMAQSLRGRVTDAQTGEALPGVTIAVANTTTGTTTDTRGDYTLPLTNGPHQVQFSFIGYNTQIREITINNNEVTLNIALASGTQTLTDVVIVGSRSTQIRSNVETVAPIDVISVRELQASGQIEPTQMMNMVAPSFNSARQSLADGTDHIDPATLRGLGPDQVLVLLNGKRRHNQALINVNGTVGRGSVGTDLNTIPVAGIERIEVLREGASSQYGSDAIAGVVNVVMKKDTGTTANLHVGQFYEGDGANAQLGVYHGIKVGSKGSIGLAADVRFREGTNRAGRYTGPVYQNWNVSQGANESTADWLARRQNLYSQDQALITQNNFNLENNILVGNSDVNNFGGMLNGNLKISPKTEVYFTGVLNYRQGQAAGFYRYPYQTTQNIPEIYPNGYLPEIHSTLWDRSGLVGIGGEWGKGWRWDLSNVIGGNSFRFDIENSLNASQFALKEAAPTEFYAGTVKFNQNTSDFGVSKDFGQQIGVQSFNVAGGVSYRLDNYQILAGEEASYRNYAPESGRGGGAQVFPGYQPANEVNETRNVFAGYLDLETDLTDKLLLNAAGRYENYSDFGGNVAGKLSARYKFAEFFSLRGTISNGFRAPSIHQRYYSAISTVFVSVPGQGLQPRQQGTFRNDSPVAAAFGIPSLKAEKSTNYSLGITSQLLPNMTLTVDAYQIDIRDRIVLTGQFQRGTSAVGQQVSALLDAAGQTDVQAAIFFTNAVNTRTQGVDVVLSADYAVGAGTLTATLAGNLNQTEVRGDPKVSETLPSDVFGNVLFNRQERGRLEWSQPRSKFTLGGTYRLSKFSSTLRITRFGEVKTFDPNSAQLDEDFSPKTATDLNVSYRLNKWLQVTLGGNNIFDVYPDKLEVTQYPTANNPTSLDNSSFGRFVYSRTATQFGFNGGYYYGSLAFNF</sequence>
<comment type="subcellular location">
    <subcellularLocation>
        <location evidence="1 8">Cell outer membrane</location>
        <topology evidence="1 8">Multi-pass membrane protein</topology>
    </subcellularLocation>
</comment>
<dbReference type="InterPro" id="IPR037066">
    <property type="entry name" value="Plug_dom_sf"/>
</dbReference>
<feature type="domain" description="TonB-dependent receptor plug" evidence="12">
    <location>
        <begin position="122"/>
        <end position="242"/>
    </location>
</feature>
<dbReference type="InterPro" id="IPR000531">
    <property type="entry name" value="Beta-barrel_TonB"/>
</dbReference>
<evidence type="ECO:0000256" key="3">
    <source>
        <dbReference type="ARBA" id="ARBA00022452"/>
    </source>
</evidence>
<keyword evidence="5 9" id="KW-0798">TonB box</keyword>
<evidence type="ECO:0000256" key="4">
    <source>
        <dbReference type="ARBA" id="ARBA00022692"/>
    </source>
</evidence>
<dbReference type="Gene3D" id="2.170.130.10">
    <property type="entry name" value="TonB-dependent receptor, plug domain"/>
    <property type="match status" value="1"/>
</dbReference>
<dbReference type="PANTHER" id="PTHR47234:SF3">
    <property type="entry name" value="SECRETIN_TONB SHORT N-TERMINAL DOMAIN-CONTAINING PROTEIN"/>
    <property type="match status" value="1"/>
</dbReference>
<evidence type="ECO:0000256" key="1">
    <source>
        <dbReference type="ARBA" id="ARBA00004571"/>
    </source>
</evidence>
<organism evidence="13 14">
    <name type="scientific">Adhaeribacter swui</name>
    <dbReference type="NCBI Taxonomy" id="2086471"/>
    <lineage>
        <taxon>Bacteria</taxon>
        <taxon>Pseudomonadati</taxon>
        <taxon>Bacteroidota</taxon>
        <taxon>Cytophagia</taxon>
        <taxon>Cytophagales</taxon>
        <taxon>Hymenobacteraceae</taxon>
        <taxon>Adhaeribacter</taxon>
    </lineage>
</organism>
<evidence type="ECO:0000259" key="12">
    <source>
        <dbReference type="Pfam" id="PF07715"/>
    </source>
</evidence>
<feature type="chain" id="PRO_5028965189" evidence="10">
    <location>
        <begin position="23"/>
        <end position="925"/>
    </location>
</feature>
<dbReference type="KEGG" id="aswu:HUW51_07235"/>
<dbReference type="SUPFAM" id="SSF56935">
    <property type="entry name" value="Porins"/>
    <property type="match status" value="1"/>
</dbReference>
<dbReference type="Pfam" id="PF07715">
    <property type="entry name" value="Plug"/>
    <property type="match status" value="1"/>
</dbReference>